<evidence type="ECO:0000256" key="2">
    <source>
        <dbReference type="ARBA" id="ARBA00022475"/>
    </source>
</evidence>
<dbReference type="InterPro" id="IPR017871">
    <property type="entry name" value="ABC_transporter-like_CS"/>
</dbReference>
<dbReference type="FunFam" id="3.40.50.300:FF:000425">
    <property type="entry name" value="Probable ABC transporter, ATP-binding subunit"/>
    <property type="match status" value="1"/>
</dbReference>
<dbReference type="InterPro" id="IPR003593">
    <property type="entry name" value="AAA+_ATPase"/>
</dbReference>
<gene>
    <name evidence="10" type="ORF">SAMN05877831_102333</name>
</gene>
<evidence type="ECO:0000256" key="6">
    <source>
        <dbReference type="ARBA" id="ARBA00023004"/>
    </source>
</evidence>
<evidence type="ECO:0000259" key="9">
    <source>
        <dbReference type="PROSITE" id="PS50893"/>
    </source>
</evidence>
<keyword evidence="8" id="KW-0472">Membrane</keyword>
<dbReference type="PANTHER" id="PTHR42781:SF4">
    <property type="entry name" value="SPERMIDINE_PUTRESCINE IMPORT ATP-BINDING PROTEIN POTA"/>
    <property type="match status" value="1"/>
</dbReference>
<dbReference type="GO" id="GO:0016020">
    <property type="term" value="C:membrane"/>
    <property type="evidence" value="ECO:0007669"/>
    <property type="project" value="InterPro"/>
</dbReference>
<dbReference type="InterPro" id="IPR050093">
    <property type="entry name" value="ABC_SmlMolc_Importer"/>
</dbReference>
<dbReference type="Gene3D" id="3.40.50.300">
    <property type="entry name" value="P-loop containing nucleotide triphosphate hydrolases"/>
    <property type="match status" value="1"/>
</dbReference>
<dbReference type="Proteomes" id="UP000219111">
    <property type="component" value="Unassembled WGS sequence"/>
</dbReference>
<evidence type="ECO:0000256" key="5">
    <source>
        <dbReference type="ARBA" id="ARBA00022840"/>
    </source>
</evidence>
<evidence type="ECO:0000256" key="3">
    <source>
        <dbReference type="ARBA" id="ARBA00022496"/>
    </source>
</evidence>
<protein>
    <submittedName>
        <fullName evidence="10">Iron(III) transport system ATP-binding protein</fullName>
    </submittedName>
</protein>
<keyword evidence="7" id="KW-0406">Ion transport</keyword>
<evidence type="ECO:0000256" key="7">
    <source>
        <dbReference type="ARBA" id="ARBA00023065"/>
    </source>
</evidence>
<proteinExistence type="predicted"/>
<evidence type="ECO:0000256" key="8">
    <source>
        <dbReference type="ARBA" id="ARBA00023136"/>
    </source>
</evidence>
<evidence type="ECO:0000313" key="11">
    <source>
        <dbReference type="Proteomes" id="UP000219111"/>
    </source>
</evidence>
<dbReference type="InterPro" id="IPR003439">
    <property type="entry name" value="ABC_transporter-like_ATP-bd"/>
</dbReference>
<accession>A0A285S0M2</accession>
<keyword evidence="6" id="KW-0408">Iron</keyword>
<dbReference type="InterPro" id="IPR015853">
    <property type="entry name" value="ABC_transpr_FbpC"/>
</dbReference>
<dbReference type="GO" id="GO:0015408">
    <property type="term" value="F:ABC-type ferric iron transporter activity"/>
    <property type="evidence" value="ECO:0007669"/>
    <property type="project" value="InterPro"/>
</dbReference>
<dbReference type="GO" id="GO:0005524">
    <property type="term" value="F:ATP binding"/>
    <property type="evidence" value="ECO:0007669"/>
    <property type="project" value="UniProtKB-KW"/>
</dbReference>
<keyword evidence="4" id="KW-0547">Nucleotide-binding</keyword>
<dbReference type="PROSITE" id="PS00211">
    <property type="entry name" value="ABC_TRANSPORTER_1"/>
    <property type="match status" value="1"/>
</dbReference>
<dbReference type="GO" id="GO:0016887">
    <property type="term" value="F:ATP hydrolysis activity"/>
    <property type="evidence" value="ECO:0007669"/>
    <property type="project" value="InterPro"/>
</dbReference>
<dbReference type="Pfam" id="PF00005">
    <property type="entry name" value="ABC_tran"/>
    <property type="match status" value="1"/>
</dbReference>
<dbReference type="EMBL" id="OBMT01000002">
    <property type="protein sequence ID" value="SOC00360.1"/>
    <property type="molecule type" value="Genomic_DNA"/>
</dbReference>
<dbReference type="PROSITE" id="PS50893">
    <property type="entry name" value="ABC_TRANSPORTER_2"/>
    <property type="match status" value="1"/>
</dbReference>
<dbReference type="InterPro" id="IPR027417">
    <property type="entry name" value="P-loop_NTPase"/>
</dbReference>
<feature type="domain" description="ABC transporter" evidence="9">
    <location>
        <begin position="3"/>
        <end position="255"/>
    </location>
</feature>
<dbReference type="RefSeq" id="WP_217991875.1">
    <property type="nucleotide sequence ID" value="NZ_OBMT01000002.1"/>
</dbReference>
<evidence type="ECO:0000313" key="10">
    <source>
        <dbReference type="EMBL" id="SOC00360.1"/>
    </source>
</evidence>
<name>A0A285S0M2_9RHOB</name>
<dbReference type="SMART" id="SM00382">
    <property type="entry name" value="AAA"/>
    <property type="match status" value="1"/>
</dbReference>
<keyword evidence="5 10" id="KW-0067">ATP-binding</keyword>
<evidence type="ECO:0000256" key="4">
    <source>
        <dbReference type="ARBA" id="ARBA00022741"/>
    </source>
</evidence>
<keyword evidence="3" id="KW-0410">Iron transport</keyword>
<reference evidence="11" key="1">
    <citation type="submission" date="2017-08" db="EMBL/GenBank/DDBJ databases">
        <authorList>
            <person name="Varghese N."/>
            <person name="Submissions S."/>
        </authorList>
    </citation>
    <scope>NUCLEOTIDE SEQUENCE [LARGE SCALE GENOMIC DNA]</scope>
    <source>
        <strain evidence="11">JA276</strain>
    </source>
</reference>
<keyword evidence="2" id="KW-1003">Cell membrane</keyword>
<evidence type="ECO:0000256" key="1">
    <source>
        <dbReference type="ARBA" id="ARBA00022448"/>
    </source>
</evidence>
<dbReference type="AlphaFoldDB" id="A0A285S0M2"/>
<dbReference type="CDD" id="cd03259">
    <property type="entry name" value="ABC_Carb_Solutes_like"/>
    <property type="match status" value="1"/>
</dbReference>
<dbReference type="GO" id="GO:0015697">
    <property type="term" value="P:quaternary ammonium group transport"/>
    <property type="evidence" value="ECO:0007669"/>
    <property type="project" value="UniProtKB-ARBA"/>
</dbReference>
<keyword evidence="11" id="KW-1185">Reference proteome</keyword>
<organism evidence="10 11">
    <name type="scientific">Rhodobacter maris</name>
    <dbReference type="NCBI Taxonomy" id="446682"/>
    <lineage>
        <taxon>Bacteria</taxon>
        <taxon>Pseudomonadati</taxon>
        <taxon>Pseudomonadota</taxon>
        <taxon>Alphaproteobacteria</taxon>
        <taxon>Rhodobacterales</taxon>
        <taxon>Rhodobacter group</taxon>
        <taxon>Rhodobacter</taxon>
    </lineage>
</organism>
<keyword evidence="1" id="KW-0813">Transport</keyword>
<dbReference type="PANTHER" id="PTHR42781">
    <property type="entry name" value="SPERMIDINE/PUTRESCINE IMPORT ATP-BINDING PROTEIN POTA"/>
    <property type="match status" value="1"/>
</dbReference>
<dbReference type="SUPFAM" id="SSF52540">
    <property type="entry name" value="P-loop containing nucleoside triphosphate hydrolases"/>
    <property type="match status" value="1"/>
</dbReference>
<sequence>MNLRAQDIPGLPPPEVQPAAFEMAGIGLHLGGTAILQDVDLQLPPGRVMALLGPSGSGKTTLLRLVAGLLAPDRGTIRLGGQLVAQAGRALPPEARGLGMVFQDYALWPHMSVAGNVGFPLEMRRLSAAERSLRVARALERVGLGAFADRRPAELSGGQQQRVAIARAIVAEPALVLFDEPLSNLDRELRESMVEEIAGLVAELGLTALYVTHDHAEAFSLADTVAVMEAGRIAQIAAPETLVADPASASIARFLRLGALLPARRGPGGWHLERGARLAPAAVAPGEAATVLLPATAICPVAPGPAAIGARVIRTLFRGDGHLATLALEGGHEIQLLLPRRPVPGEMLGLRISEPQLRWFPPAPHRSFPHPSSPSERLSP</sequence>